<proteinExistence type="predicted"/>
<comment type="caution">
    <text evidence="1">The sequence shown here is derived from an EMBL/GenBank/DDBJ whole genome shotgun (WGS) entry which is preliminary data.</text>
</comment>
<protein>
    <submittedName>
        <fullName evidence="1">Uncharacterized protein</fullName>
    </submittedName>
</protein>
<dbReference type="AlphaFoldDB" id="A0A9X8QVW7"/>
<evidence type="ECO:0000313" key="2">
    <source>
        <dbReference type="Proteomes" id="UP000184388"/>
    </source>
</evidence>
<dbReference type="EMBL" id="FRBK01000011">
    <property type="protein sequence ID" value="SHM51933.1"/>
    <property type="molecule type" value="Genomic_DNA"/>
</dbReference>
<reference evidence="2" key="1">
    <citation type="submission" date="2016-11" db="EMBL/GenBank/DDBJ databases">
        <authorList>
            <person name="Jaros S."/>
            <person name="Januszkiewicz K."/>
            <person name="Wedrychowicz H."/>
        </authorList>
    </citation>
    <scope>NUCLEOTIDE SEQUENCE [LARGE SCALE GENOMIC DNA]</scope>
    <source>
        <strain evidence="2">CGMCC 4.3555</strain>
    </source>
</reference>
<accession>A0A9X8QVW7</accession>
<gene>
    <name evidence="1" type="ORF">SAMN05216268_111282</name>
</gene>
<evidence type="ECO:0000313" key="1">
    <source>
        <dbReference type="EMBL" id="SHM51933.1"/>
    </source>
</evidence>
<dbReference type="Proteomes" id="UP000184388">
    <property type="component" value="Unassembled WGS sequence"/>
</dbReference>
<name>A0A9X8QVW7_9ACTN</name>
<dbReference type="RefSeq" id="WP_167390788.1">
    <property type="nucleotide sequence ID" value="NZ_FRBK01000011.1"/>
</dbReference>
<organism evidence="1 2">
    <name type="scientific">Streptomyces yunnanensis</name>
    <dbReference type="NCBI Taxonomy" id="156453"/>
    <lineage>
        <taxon>Bacteria</taxon>
        <taxon>Bacillati</taxon>
        <taxon>Actinomycetota</taxon>
        <taxon>Actinomycetes</taxon>
        <taxon>Kitasatosporales</taxon>
        <taxon>Streptomycetaceae</taxon>
        <taxon>Streptomyces</taxon>
    </lineage>
</organism>
<sequence>MINLDELTTANEPEPAAKEKRIEAIEDKGYEACRECELPRERHCRNCKHAWRIACDDR</sequence>